<evidence type="ECO:0000256" key="6">
    <source>
        <dbReference type="ARBA" id="ARBA00022825"/>
    </source>
</evidence>
<dbReference type="InterPro" id="IPR051201">
    <property type="entry name" value="Chloro_Bact_Ser_Proteases"/>
</dbReference>
<feature type="binding site" evidence="8">
    <location>
        <begin position="220"/>
        <end position="222"/>
    </location>
    <ligand>
        <name>substrate</name>
    </ligand>
</feature>
<dbReference type="InterPro" id="IPR036034">
    <property type="entry name" value="PDZ_sf"/>
</dbReference>
<comment type="caution">
    <text evidence="11">The sequence shown here is derived from an EMBL/GenBank/DDBJ whole genome shotgun (WGS) entry which is preliminary data.</text>
</comment>
<evidence type="ECO:0000256" key="7">
    <source>
        <dbReference type="PIRSR" id="PIRSR611782-1"/>
    </source>
</evidence>
<comment type="similarity">
    <text evidence="1">Belongs to the peptidase S1C family.</text>
</comment>
<evidence type="ECO:0000256" key="3">
    <source>
        <dbReference type="ARBA" id="ARBA00022729"/>
    </source>
</evidence>
<dbReference type="InterPro" id="IPR001478">
    <property type="entry name" value="PDZ"/>
</dbReference>
<dbReference type="InterPro" id="IPR009003">
    <property type="entry name" value="Peptidase_S1_PA"/>
</dbReference>
<dbReference type="EMBL" id="ABCJ01000004">
    <property type="protein sequence ID" value="EDM23658.1"/>
    <property type="molecule type" value="Genomic_DNA"/>
</dbReference>
<keyword evidence="2 11" id="KW-0645">Protease</keyword>
<feature type="domain" description="PDZ" evidence="10">
    <location>
        <begin position="266"/>
        <end position="355"/>
    </location>
</feature>
<feature type="binding site" evidence="8">
    <location>
        <position position="118"/>
    </location>
    <ligand>
        <name>substrate</name>
    </ligand>
</feature>
<dbReference type="PROSITE" id="PS50106">
    <property type="entry name" value="PDZ"/>
    <property type="match status" value="2"/>
</dbReference>
<keyword evidence="6" id="KW-0720">Serine protease</keyword>
<dbReference type="PRINTS" id="PR00834">
    <property type="entry name" value="PROTEASES2C"/>
</dbReference>
<evidence type="ECO:0000256" key="9">
    <source>
        <dbReference type="SAM" id="SignalP"/>
    </source>
</evidence>
<accession>A0AAI9F2C2</accession>
<evidence type="ECO:0000313" key="11">
    <source>
        <dbReference type="EMBL" id="EDM23658.1"/>
    </source>
</evidence>
<feature type="binding site" evidence="8">
    <location>
        <position position="59"/>
    </location>
    <ligand>
        <name>substrate</name>
    </ligand>
</feature>
<evidence type="ECO:0000313" key="12">
    <source>
        <dbReference type="Proteomes" id="UP000003288"/>
    </source>
</evidence>
<dbReference type="Gene3D" id="2.30.42.10">
    <property type="match status" value="2"/>
</dbReference>
<dbReference type="InterPro" id="IPR011782">
    <property type="entry name" value="Pept_S1C_Do"/>
</dbReference>
<dbReference type="GO" id="GO:0006508">
    <property type="term" value="P:proteolysis"/>
    <property type="evidence" value="ECO:0007669"/>
    <property type="project" value="UniProtKB-KW"/>
</dbReference>
<protein>
    <submittedName>
        <fullName evidence="11">Serine protease</fullName>
    </submittedName>
</protein>
<dbReference type="GO" id="GO:0004252">
    <property type="term" value="F:serine-type endopeptidase activity"/>
    <property type="evidence" value="ECO:0007669"/>
    <property type="project" value="InterPro"/>
</dbReference>
<dbReference type="Pfam" id="PF13365">
    <property type="entry name" value="Trypsin_2"/>
    <property type="match status" value="1"/>
</dbReference>
<feature type="signal peptide" evidence="9">
    <location>
        <begin position="1"/>
        <end position="22"/>
    </location>
</feature>
<dbReference type="PANTHER" id="PTHR43343:SF3">
    <property type="entry name" value="PROTEASE DO-LIKE 8, CHLOROPLASTIC"/>
    <property type="match status" value="1"/>
</dbReference>
<sequence>MKKLLIASSLALALFGANINLNVDNSNLNRVTPTVNGGAISFAPIVQKVIPSVVNISTEKIVETKIPEQFRKFFEDPFFKRFFGPFGEIPNKPQKRKERALGSGVILSKNGYIVTNYHVVSGASKIIVKLHDGRKFTAKLIGTDPKTDLAVIKIDAKNLKPITIADSSKVKVGDIVLAVGNPFGLGETVTQGIVSAKNRTSIGLNAYENFIQTDAAINPGNSGGALVDIKGRLIGINSAIISRSGGNNGIGFAIPSNMMKFVVTSLVTKGKVVRGYLGVVISNIDSSKAKLYGIDKGVLIIKVEPKSAAAKAGLKPGDIIVAVDGEEVKNAGQLRNKIAFKGAGSEVKLRVYRDGRYITLTAKLQPLKTKKEKVEDIELLKGVTLSQEKNRVVISNIDPNSYAAMVGLEKGDKILRVKTIKTGKWVNVHTIDELKKLLKDMKKGDVLLEVEKNGEISIIPL</sequence>
<dbReference type="SMART" id="SM00228">
    <property type="entry name" value="PDZ"/>
    <property type="match status" value="2"/>
</dbReference>
<reference evidence="11 12" key="1">
    <citation type="journal article" date="2011" name="Stand. Genomic Sci.">
        <title>Draft genome sequence of Caminibacter mediatlanticus strain TB-2, an epsilonproteobacterium isolated from a deep-sea hydrothermal vent.</title>
        <authorList>
            <person name="Giovannelli D."/>
            <person name="Ferriera S."/>
            <person name="Johnson J."/>
            <person name="Kravitz S."/>
            <person name="Perez-Rodriguez I."/>
            <person name="Ricci J."/>
            <person name="O'Brien C."/>
            <person name="Voordeckers J.W."/>
            <person name="Bini E."/>
            <person name="Vetriani C."/>
        </authorList>
    </citation>
    <scope>NUCLEOTIDE SEQUENCE [LARGE SCALE GENOMIC DNA]</scope>
    <source>
        <strain evidence="11 12">TB-2</strain>
    </source>
</reference>
<dbReference type="Pfam" id="PF13180">
    <property type="entry name" value="PDZ_2"/>
    <property type="match status" value="1"/>
</dbReference>
<feature type="active site" description="Charge relay system" evidence="7">
    <location>
        <position position="148"/>
    </location>
</feature>
<evidence type="ECO:0000256" key="2">
    <source>
        <dbReference type="ARBA" id="ARBA00022670"/>
    </source>
</evidence>
<gene>
    <name evidence="11" type="ORF">CMTB2_05217</name>
</gene>
<evidence type="ECO:0000256" key="8">
    <source>
        <dbReference type="PIRSR" id="PIRSR611782-2"/>
    </source>
</evidence>
<dbReference type="PANTHER" id="PTHR43343">
    <property type="entry name" value="PEPTIDASE S12"/>
    <property type="match status" value="1"/>
</dbReference>
<dbReference type="NCBIfam" id="TIGR02037">
    <property type="entry name" value="degP_htrA_DO"/>
    <property type="match status" value="1"/>
</dbReference>
<organism evidence="11 12">
    <name type="scientific">Caminibacter mediatlanticus TB-2</name>
    <dbReference type="NCBI Taxonomy" id="391592"/>
    <lineage>
        <taxon>Bacteria</taxon>
        <taxon>Pseudomonadati</taxon>
        <taxon>Campylobacterota</taxon>
        <taxon>Epsilonproteobacteria</taxon>
        <taxon>Nautiliales</taxon>
        <taxon>Nautiliaceae</taxon>
        <taxon>Caminibacter</taxon>
    </lineage>
</organism>
<dbReference type="InterPro" id="IPR001940">
    <property type="entry name" value="Peptidase_S1C"/>
</dbReference>
<evidence type="ECO:0000256" key="4">
    <source>
        <dbReference type="ARBA" id="ARBA00022737"/>
    </source>
</evidence>
<feature type="active site" description="Charge relay system" evidence="7">
    <location>
        <position position="118"/>
    </location>
</feature>
<proteinExistence type="inferred from homology"/>
<evidence type="ECO:0000256" key="5">
    <source>
        <dbReference type="ARBA" id="ARBA00022801"/>
    </source>
</evidence>
<dbReference type="Proteomes" id="UP000003288">
    <property type="component" value="Unassembled WGS sequence"/>
</dbReference>
<dbReference type="AlphaFoldDB" id="A0AAI9F2C2"/>
<dbReference type="FunFam" id="2.40.10.10:FF:000001">
    <property type="entry name" value="Periplasmic serine protease DegS"/>
    <property type="match status" value="1"/>
</dbReference>
<feature type="domain" description="PDZ" evidence="10">
    <location>
        <begin position="382"/>
        <end position="440"/>
    </location>
</feature>
<dbReference type="SUPFAM" id="SSF50156">
    <property type="entry name" value="PDZ domain-like"/>
    <property type="match status" value="2"/>
</dbReference>
<name>A0AAI9F2C2_9BACT</name>
<dbReference type="Gene3D" id="2.40.10.120">
    <property type="match status" value="1"/>
</dbReference>
<evidence type="ECO:0000256" key="1">
    <source>
        <dbReference type="ARBA" id="ARBA00010541"/>
    </source>
</evidence>
<keyword evidence="4" id="KW-0677">Repeat</keyword>
<feature type="chain" id="PRO_5042582666" evidence="9">
    <location>
        <begin position="23"/>
        <end position="461"/>
    </location>
</feature>
<keyword evidence="3 9" id="KW-0732">Signal</keyword>
<feature type="binding site" evidence="8">
    <location>
        <position position="148"/>
    </location>
    <ligand>
        <name>substrate</name>
    </ligand>
</feature>
<keyword evidence="5" id="KW-0378">Hydrolase</keyword>
<evidence type="ECO:0000259" key="10">
    <source>
        <dbReference type="PROSITE" id="PS50106"/>
    </source>
</evidence>
<dbReference type="RefSeq" id="WP_007474568.1">
    <property type="nucleotide sequence ID" value="NZ_ABCJ01000004.1"/>
</dbReference>
<feature type="active site" description="Charge relay system" evidence="7">
    <location>
        <position position="222"/>
    </location>
</feature>
<dbReference type="SUPFAM" id="SSF50494">
    <property type="entry name" value="Trypsin-like serine proteases"/>
    <property type="match status" value="1"/>
</dbReference>